<dbReference type="AlphaFoldDB" id="X1RF39"/>
<sequence length="30" mass="3584">ADEGLIEKYEDNFQNLRIRGVFDIKPLFRS</sequence>
<feature type="non-terminal residue" evidence="1">
    <location>
        <position position="1"/>
    </location>
</feature>
<proteinExistence type="predicted"/>
<organism evidence="1">
    <name type="scientific">marine sediment metagenome</name>
    <dbReference type="NCBI Taxonomy" id="412755"/>
    <lineage>
        <taxon>unclassified sequences</taxon>
        <taxon>metagenomes</taxon>
        <taxon>ecological metagenomes</taxon>
    </lineage>
</organism>
<evidence type="ECO:0000313" key="1">
    <source>
        <dbReference type="EMBL" id="GAI54204.1"/>
    </source>
</evidence>
<reference evidence="1" key="1">
    <citation type="journal article" date="2014" name="Front. Microbiol.">
        <title>High frequency of phylogenetically diverse reductive dehalogenase-homologous genes in deep subseafloor sedimentary metagenomes.</title>
        <authorList>
            <person name="Kawai M."/>
            <person name="Futagami T."/>
            <person name="Toyoda A."/>
            <person name="Takaki Y."/>
            <person name="Nishi S."/>
            <person name="Hori S."/>
            <person name="Arai W."/>
            <person name="Tsubouchi T."/>
            <person name="Morono Y."/>
            <person name="Uchiyama I."/>
            <person name="Ito T."/>
            <person name="Fujiyama A."/>
            <person name="Inagaki F."/>
            <person name="Takami H."/>
        </authorList>
    </citation>
    <scope>NUCLEOTIDE SEQUENCE</scope>
    <source>
        <strain evidence="1">Expedition CK06-06</strain>
    </source>
</reference>
<dbReference type="EMBL" id="BARV01040458">
    <property type="protein sequence ID" value="GAI54204.1"/>
    <property type="molecule type" value="Genomic_DNA"/>
</dbReference>
<gene>
    <name evidence="1" type="ORF">S06H3_61635</name>
</gene>
<comment type="caution">
    <text evidence="1">The sequence shown here is derived from an EMBL/GenBank/DDBJ whole genome shotgun (WGS) entry which is preliminary data.</text>
</comment>
<protein>
    <submittedName>
        <fullName evidence="1">Uncharacterized protein</fullName>
    </submittedName>
</protein>
<accession>X1RF39</accession>
<name>X1RF39_9ZZZZ</name>